<evidence type="ECO:0000313" key="3">
    <source>
        <dbReference type="Proteomes" id="UP000017836"/>
    </source>
</evidence>
<feature type="region of interest" description="Disordered" evidence="1">
    <location>
        <begin position="1"/>
        <end position="22"/>
    </location>
</feature>
<dbReference type="EMBL" id="KI397142">
    <property type="protein sequence ID" value="ERM96559.1"/>
    <property type="molecule type" value="Genomic_DNA"/>
</dbReference>
<dbReference type="Gramene" id="ERM96559">
    <property type="protein sequence ID" value="ERM96559"/>
    <property type="gene ID" value="AMTR_s00001p00269290"/>
</dbReference>
<reference evidence="3" key="1">
    <citation type="journal article" date="2013" name="Science">
        <title>The Amborella genome and the evolution of flowering plants.</title>
        <authorList>
            <consortium name="Amborella Genome Project"/>
        </authorList>
    </citation>
    <scope>NUCLEOTIDE SEQUENCE [LARGE SCALE GENOMIC DNA]</scope>
</reference>
<evidence type="ECO:0000256" key="1">
    <source>
        <dbReference type="SAM" id="MobiDB-lite"/>
    </source>
</evidence>
<accession>W1NMP3</accession>
<protein>
    <submittedName>
        <fullName evidence="2">Uncharacterized protein</fullName>
    </submittedName>
</protein>
<name>W1NMP3_AMBTC</name>
<feature type="compositionally biased region" description="Basic and acidic residues" evidence="1">
    <location>
        <begin position="8"/>
        <end position="21"/>
    </location>
</feature>
<gene>
    <name evidence="2" type="ORF">AMTR_s00001p00269290</name>
</gene>
<sequence>MEDEASCEQEKQKEAMAEQHKRPVVLLKDPIMPSLEKALQLHFDLLKPWDSGQPLHSFLVSHAHLVSAVLCRGS</sequence>
<dbReference type="STRING" id="13333.W1NMP3"/>
<evidence type="ECO:0000313" key="2">
    <source>
        <dbReference type="EMBL" id="ERM96559.1"/>
    </source>
</evidence>
<dbReference type="Proteomes" id="UP000017836">
    <property type="component" value="Unassembled WGS sequence"/>
</dbReference>
<organism evidence="2 3">
    <name type="scientific">Amborella trichopoda</name>
    <dbReference type="NCBI Taxonomy" id="13333"/>
    <lineage>
        <taxon>Eukaryota</taxon>
        <taxon>Viridiplantae</taxon>
        <taxon>Streptophyta</taxon>
        <taxon>Embryophyta</taxon>
        <taxon>Tracheophyta</taxon>
        <taxon>Spermatophyta</taxon>
        <taxon>Magnoliopsida</taxon>
        <taxon>Amborellales</taxon>
        <taxon>Amborellaceae</taxon>
        <taxon>Amborella</taxon>
    </lineage>
</organism>
<keyword evidence="3" id="KW-1185">Reference proteome</keyword>
<proteinExistence type="predicted"/>
<dbReference type="HOGENOM" id="CLU_2691051_0_0_1"/>
<dbReference type="AlphaFoldDB" id="W1NMP3"/>